<dbReference type="AlphaFoldDB" id="A0A4Y9YA86"/>
<evidence type="ECO:0000256" key="9">
    <source>
        <dbReference type="SAM" id="Phobius"/>
    </source>
</evidence>
<dbReference type="InterPro" id="IPR004695">
    <property type="entry name" value="SLAC1/Mae1/Ssu1/TehA"/>
</dbReference>
<comment type="caution">
    <text evidence="10">The sequence shown here is derived from an EMBL/GenBank/DDBJ whole genome shotgun (WGS) entry which is preliminary data.</text>
</comment>
<feature type="transmembrane region" description="Helical" evidence="9">
    <location>
        <begin position="55"/>
        <end position="76"/>
    </location>
</feature>
<keyword evidence="4" id="KW-1003">Cell membrane</keyword>
<feature type="transmembrane region" description="Helical" evidence="9">
    <location>
        <begin position="126"/>
        <end position="147"/>
    </location>
</feature>
<dbReference type="InterPro" id="IPR038665">
    <property type="entry name" value="Voltage-dep_anion_channel_sf"/>
</dbReference>
<proteinExistence type="inferred from homology"/>
<evidence type="ECO:0008006" key="12">
    <source>
        <dbReference type="Google" id="ProtNLM"/>
    </source>
</evidence>
<evidence type="ECO:0000256" key="7">
    <source>
        <dbReference type="ARBA" id="ARBA00023136"/>
    </source>
</evidence>
<dbReference type="PANTHER" id="PTHR31686:SF1">
    <property type="entry name" value="SULFITE EFFLUX PUMP SSU1"/>
    <property type="match status" value="1"/>
</dbReference>
<evidence type="ECO:0000256" key="5">
    <source>
        <dbReference type="ARBA" id="ARBA00022692"/>
    </source>
</evidence>
<dbReference type="EMBL" id="SEOQ01000637">
    <property type="protein sequence ID" value="TFY59132.1"/>
    <property type="molecule type" value="Genomic_DNA"/>
</dbReference>
<feature type="compositionally biased region" description="Basic and acidic residues" evidence="8">
    <location>
        <begin position="420"/>
        <end position="429"/>
    </location>
</feature>
<dbReference type="CDD" id="cd09318">
    <property type="entry name" value="TDT_SSU1"/>
    <property type="match status" value="1"/>
</dbReference>
<dbReference type="InterPro" id="IPR051629">
    <property type="entry name" value="Sulfite_efflux_TDT"/>
</dbReference>
<evidence type="ECO:0000256" key="1">
    <source>
        <dbReference type="ARBA" id="ARBA00004651"/>
    </source>
</evidence>
<accession>A0A4Y9YA86</accession>
<feature type="transmembrane region" description="Helical" evidence="9">
    <location>
        <begin position="201"/>
        <end position="224"/>
    </location>
</feature>
<dbReference type="GO" id="GO:0000319">
    <property type="term" value="F:sulfite transmembrane transporter activity"/>
    <property type="evidence" value="ECO:0007669"/>
    <property type="project" value="TreeGrafter"/>
</dbReference>
<feature type="region of interest" description="Disordered" evidence="8">
    <location>
        <begin position="408"/>
        <end position="437"/>
    </location>
</feature>
<keyword evidence="7 9" id="KW-0472">Membrane</keyword>
<keyword evidence="6 9" id="KW-1133">Transmembrane helix</keyword>
<keyword evidence="3" id="KW-0813">Transport</keyword>
<comment type="similarity">
    <text evidence="2">Belongs to the tellurite-resistance/dicarboxylate transporter (TDT) family.</text>
</comment>
<evidence type="ECO:0000256" key="2">
    <source>
        <dbReference type="ARBA" id="ARBA00008566"/>
    </source>
</evidence>
<dbReference type="Proteomes" id="UP000298327">
    <property type="component" value="Unassembled WGS sequence"/>
</dbReference>
<protein>
    <recommendedName>
        <fullName evidence="12">C4-dicarboxylate transporter/malic acid transport protein</fullName>
    </recommendedName>
</protein>
<organism evidence="10 11">
    <name type="scientific">Dentipellis fragilis</name>
    <dbReference type="NCBI Taxonomy" id="205917"/>
    <lineage>
        <taxon>Eukaryota</taxon>
        <taxon>Fungi</taxon>
        <taxon>Dikarya</taxon>
        <taxon>Basidiomycota</taxon>
        <taxon>Agaricomycotina</taxon>
        <taxon>Agaricomycetes</taxon>
        <taxon>Russulales</taxon>
        <taxon>Hericiaceae</taxon>
        <taxon>Dentipellis</taxon>
    </lineage>
</organism>
<evidence type="ECO:0000313" key="11">
    <source>
        <dbReference type="Proteomes" id="UP000298327"/>
    </source>
</evidence>
<feature type="transmembrane region" description="Helical" evidence="9">
    <location>
        <begin position="324"/>
        <end position="344"/>
    </location>
</feature>
<evidence type="ECO:0000256" key="8">
    <source>
        <dbReference type="SAM" id="MobiDB-lite"/>
    </source>
</evidence>
<keyword evidence="11" id="KW-1185">Reference proteome</keyword>
<evidence type="ECO:0000256" key="6">
    <source>
        <dbReference type="ARBA" id="ARBA00022989"/>
    </source>
</evidence>
<comment type="subcellular location">
    <subcellularLocation>
        <location evidence="1">Cell membrane</location>
        <topology evidence="1">Multi-pass membrane protein</topology>
    </subcellularLocation>
</comment>
<keyword evidence="5 9" id="KW-0812">Transmembrane</keyword>
<sequence length="437" mass="48433">MSGTPAPIRISKPSLRYAIRNFTPAWFSVVMGTGIVSNLFTNFPYDRSAVPFKTFSAIFFFLNLTIFILFTITSIARYLLFPNIWSIMIHHPVHSLYVATFPMGAATLINACVNLLHAQYGFGGKGFLYTIWGFWWLDVAISCICCWGMIHIMTTSQEHSFETMGSTLALPFVPVTVISSSGGTLATALQPFSPGHALLTATFTVFLTSIGLSLTLMAMSVYLVRLIFYGQPKGGAVISTILPVAAFSQAGVSILSIGQNFQALLPVAGKSGSPFLGSGEVGEIIYAVCVGLSFVLWAMTTLWLVCSLLWIQAEVRRTRIPFRLPFWSTIFPMGVYATQTINLYRNFDVGFFRVYGAILATLTLVLWLYVAAKTVAQLRTGFLFESPCPEIVDIIQPRFFWKRDVDHEAAKDESRDSEEVEKRHSRGDDSATMVLQD</sequence>
<dbReference type="GO" id="GO:0005886">
    <property type="term" value="C:plasma membrane"/>
    <property type="evidence" value="ECO:0007669"/>
    <property type="project" value="UniProtKB-SubCell"/>
</dbReference>
<evidence type="ECO:0000313" key="10">
    <source>
        <dbReference type="EMBL" id="TFY59132.1"/>
    </source>
</evidence>
<name>A0A4Y9YA86_9AGAM</name>
<dbReference type="OrthoDB" id="1099at2759"/>
<feature type="transmembrane region" description="Helical" evidence="9">
    <location>
        <begin position="350"/>
        <end position="370"/>
    </location>
</feature>
<reference evidence="10 11" key="1">
    <citation type="submission" date="2019-02" db="EMBL/GenBank/DDBJ databases">
        <title>Genome sequencing of the rare red list fungi Dentipellis fragilis.</title>
        <authorList>
            <person name="Buettner E."/>
            <person name="Kellner H."/>
        </authorList>
    </citation>
    <scope>NUCLEOTIDE SEQUENCE [LARGE SCALE GENOMIC DNA]</scope>
    <source>
        <strain evidence="10 11">DSM 105465</strain>
    </source>
</reference>
<feature type="transmembrane region" description="Helical" evidence="9">
    <location>
        <begin position="284"/>
        <end position="312"/>
    </location>
</feature>
<dbReference type="PANTHER" id="PTHR31686">
    <property type="match status" value="1"/>
</dbReference>
<feature type="transmembrane region" description="Helical" evidence="9">
    <location>
        <begin position="96"/>
        <end position="120"/>
    </location>
</feature>
<evidence type="ECO:0000256" key="4">
    <source>
        <dbReference type="ARBA" id="ARBA00022475"/>
    </source>
</evidence>
<feature type="transmembrane region" description="Helical" evidence="9">
    <location>
        <begin position="168"/>
        <end position="189"/>
    </location>
</feature>
<dbReference type="Gene3D" id="1.50.10.150">
    <property type="entry name" value="Voltage-dependent anion channel"/>
    <property type="match status" value="1"/>
</dbReference>
<feature type="transmembrane region" description="Helical" evidence="9">
    <location>
        <begin position="21"/>
        <end position="43"/>
    </location>
</feature>
<gene>
    <name evidence="10" type="ORF">EVG20_g7901</name>
</gene>
<dbReference type="Pfam" id="PF03595">
    <property type="entry name" value="SLAC1"/>
    <property type="match status" value="1"/>
</dbReference>
<feature type="transmembrane region" description="Helical" evidence="9">
    <location>
        <begin position="236"/>
        <end position="257"/>
    </location>
</feature>
<evidence type="ECO:0000256" key="3">
    <source>
        <dbReference type="ARBA" id="ARBA00022448"/>
    </source>
</evidence>